<keyword evidence="4" id="KW-1185">Reference proteome</keyword>
<dbReference type="GO" id="GO:0016989">
    <property type="term" value="F:sigma factor antagonist activity"/>
    <property type="evidence" value="ECO:0007669"/>
    <property type="project" value="TreeGrafter"/>
</dbReference>
<dbReference type="InterPro" id="IPR006860">
    <property type="entry name" value="FecR"/>
</dbReference>
<evidence type="ECO:0000259" key="2">
    <source>
        <dbReference type="Pfam" id="PF16344"/>
    </source>
</evidence>
<feature type="domain" description="Protein FecR C-terminal" evidence="2">
    <location>
        <begin position="313"/>
        <end position="379"/>
    </location>
</feature>
<dbReference type="KEGG" id="chih:GWR21_02260"/>
<dbReference type="Gene3D" id="2.60.120.1440">
    <property type="match status" value="1"/>
</dbReference>
<name>A0A6B9Z8W2_9BACT</name>
<proteinExistence type="predicted"/>
<evidence type="ECO:0000313" key="3">
    <source>
        <dbReference type="EMBL" id="QHS58457.1"/>
    </source>
</evidence>
<dbReference type="PANTHER" id="PTHR30273">
    <property type="entry name" value="PERIPLASMIC SIGNAL SENSOR AND SIGMA FACTOR ACTIVATOR FECR-RELATED"/>
    <property type="match status" value="1"/>
</dbReference>
<sequence length="381" mass="41431">MTKEELLLLTEKIVSGTATDAELIQYNRLFNASGQQTAWDEHVLGDQQMIGKTIRERIQARINTAPPAARVVPAPWRKWAIAASMAVLLSTGYLYYRAVQHAVLAPQAERFQNDVPPPRSNHAVLTLSNGEQILLDSAGNGTLAMQGNVHVSLNANGQVVYKGADKTSAINTIAVPAGSQPVAIVLADGTKVWIDAASALTYPTAFTGNERTVTITGQAYFEVAASSAKPFIVKNGIDQSTIQVLGTSFNVKAFGPDKQIKTTLFDGAVAISTTNARQQLHPGEQAVVNKEGTIQVTTGADLKEVLAWKEGVFYFNGTNIPTIMAELQRYYDITVVYEANVNDEFVARIPRDVPVSQLLNLLEMTNLVHFRIEGRKVIVIK</sequence>
<dbReference type="Gene3D" id="3.55.50.30">
    <property type="match status" value="1"/>
</dbReference>
<dbReference type="InterPro" id="IPR012373">
    <property type="entry name" value="Ferrdict_sens_TM"/>
</dbReference>
<gene>
    <name evidence="3" type="ORF">GWR21_02260</name>
</gene>
<dbReference type="InterPro" id="IPR032508">
    <property type="entry name" value="FecR_C"/>
</dbReference>
<dbReference type="PANTHER" id="PTHR30273:SF2">
    <property type="entry name" value="PROTEIN FECR"/>
    <property type="match status" value="1"/>
</dbReference>
<accession>A0A6B9Z8W2</accession>
<dbReference type="AlphaFoldDB" id="A0A6B9Z8W2"/>
<dbReference type="Proteomes" id="UP000476411">
    <property type="component" value="Chromosome"/>
</dbReference>
<dbReference type="Pfam" id="PF16344">
    <property type="entry name" value="FecR_C"/>
    <property type="match status" value="1"/>
</dbReference>
<dbReference type="EMBL" id="CP048113">
    <property type="protein sequence ID" value="QHS58457.1"/>
    <property type="molecule type" value="Genomic_DNA"/>
</dbReference>
<feature type="domain" description="FecR protein" evidence="1">
    <location>
        <begin position="181"/>
        <end position="269"/>
    </location>
</feature>
<evidence type="ECO:0000313" key="4">
    <source>
        <dbReference type="Proteomes" id="UP000476411"/>
    </source>
</evidence>
<organism evidence="3 4">
    <name type="scientific">Chitinophaga agri</name>
    <dbReference type="NCBI Taxonomy" id="2703787"/>
    <lineage>
        <taxon>Bacteria</taxon>
        <taxon>Pseudomonadati</taxon>
        <taxon>Bacteroidota</taxon>
        <taxon>Chitinophagia</taxon>
        <taxon>Chitinophagales</taxon>
        <taxon>Chitinophagaceae</taxon>
        <taxon>Chitinophaga</taxon>
    </lineage>
</organism>
<evidence type="ECO:0000259" key="1">
    <source>
        <dbReference type="Pfam" id="PF04773"/>
    </source>
</evidence>
<reference evidence="3 4" key="1">
    <citation type="submission" date="2020-01" db="EMBL/GenBank/DDBJ databases">
        <title>Complete genome sequence of Chitinophaga sp. H33E-04 isolated from quinoa roots.</title>
        <authorList>
            <person name="Weon H.-Y."/>
            <person name="Lee S.A."/>
        </authorList>
    </citation>
    <scope>NUCLEOTIDE SEQUENCE [LARGE SCALE GENOMIC DNA]</scope>
    <source>
        <strain evidence="3 4">H33E-04</strain>
    </source>
</reference>
<dbReference type="Pfam" id="PF04773">
    <property type="entry name" value="FecR"/>
    <property type="match status" value="1"/>
</dbReference>
<dbReference type="PIRSF" id="PIRSF018266">
    <property type="entry name" value="FecR"/>
    <property type="match status" value="1"/>
</dbReference>
<protein>
    <submittedName>
        <fullName evidence="3">DUF4974 domain-containing protein</fullName>
    </submittedName>
</protein>
<dbReference type="RefSeq" id="WP_162330160.1">
    <property type="nucleotide sequence ID" value="NZ_CP048113.1"/>
</dbReference>